<dbReference type="Proteomes" id="UP000664940">
    <property type="component" value="Unassembled WGS sequence"/>
</dbReference>
<evidence type="ECO:0000313" key="2">
    <source>
        <dbReference type="Proteomes" id="UP000664940"/>
    </source>
</evidence>
<dbReference type="EMBL" id="JABVXQ010000004">
    <property type="protein sequence ID" value="KAF6114655.1"/>
    <property type="molecule type" value="Genomic_DNA"/>
</dbReference>
<protein>
    <submittedName>
        <fullName evidence="1">Uncharacterized protein</fullName>
    </submittedName>
</protein>
<gene>
    <name evidence="1" type="ORF">HJG60_010610</name>
</gene>
<evidence type="ECO:0000313" key="1">
    <source>
        <dbReference type="EMBL" id="KAF6114655.1"/>
    </source>
</evidence>
<comment type="caution">
    <text evidence="1">The sequence shown here is derived from an EMBL/GenBank/DDBJ whole genome shotgun (WGS) entry which is preliminary data.</text>
</comment>
<accession>A0A834EBE7</accession>
<sequence>MKSLLPHSIRFEDSSKMLSQLGPLVYRLRTSDSLDPLELKKVPRSCSTFLRQLSSRLMQFQGYSDLHWVLGGGISRVHLDNPKSPWIKQLLDVRNCAQDTHAVAKFLLGAWLQSRGDRKVLGMIVKFFKS</sequence>
<proteinExistence type="predicted"/>
<dbReference type="AlphaFoldDB" id="A0A834EBE7"/>
<name>A0A834EBE7_9CHIR</name>
<organism evidence="1 2">
    <name type="scientific">Phyllostomus discolor</name>
    <name type="common">pale spear-nosed bat</name>
    <dbReference type="NCBI Taxonomy" id="89673"/>
    <lineage>
        <taxon>Eukaryota</taxon>
        <taxon>Metazoa</taxon>
        <taxon>Chordata</taxon>
        <taxon>Craniata</taxon>
        <taxon>Vertebrata</taxon>
        <taxon>Euteleostomi</taxon>
        <taxon>Mammalia</taxon>
        <taxon>Eutheria</taxon>
        <taxon>Laurasiatheria</taxon>
        <taxon>Chiroptera</taxon>
        <taxon>Yangochiroptera</taxon>
        <taxon>Phyllostomidae</taxon>
        <taxon>Phyllostominae</taxon>
        <taxon>Phyllostomus</taxon>
    </lineage>
</organism>
<reference evidence="1 2" key="1">
    <citation type="journal article" date="2020" name="Nature">
        <title>Six reference-quality genomes reveal evolution of bat adaptations.</title>
        <authorList>
            <person name="Jebb D."/>
            <person name="Huang Z."/>
            <person name="Pippel M."/>
            <person name="Hughes G.M."/>
            <person name="Lavrichenko K."/>
            <person name="Devanna P."/>
            <person name="Winkler S."/>
            <person name="Jermiin L.S."/>
            <person name="Skirmuntt E.C."/>
            <person name="Katzourakis A."/>
            <person name="Burkitt-Gray L."/>
            <person name="Ray D.A."/>
            <person name="Sullivan K.A.M."/>
            <person name="Roscito J.G."/>
            <person name="Kirilenko B.M."/>
            <person name="Davalos L.M."/>
            <person name="Corthals A.P."/>
            <person name="Power M.L."/>
            <person name="Jones G."/>
            <person name="Ransome R.D."/>
            <person name="Dechmann D.K.N."/>
            <person name="Locatelli A.G."/>
            <person name="Puechmaille S.J."/>
            <person name="Fedrigo O."/>
            <person name="Jarvis E.D."/>
            <person name="Hiller M."/>
            <person name="Vernes S.C."/>
            <person name="Myers E.W."/>
            <person name="Teeling E.C."/>
        </authorList>
    </citation>
    <scope>NUCLEOTIDE SEQUENCE [LARGE SCALE GENOMIC DNA]</scope>
    <source>
        <strain evidence="1">Bat1K_MPI-CBG_1</strain>
    </source>
</reference>